<dbReference type="FunFam" id="3.40.50.1470:FF:000001">
    <property type="entry name" value="Peptidyl-tRNA hydrolase"/>
    <property type="match status" value="1"/>
</dbReference>
<dbReference type="EMBL" id="NRSD01000010">
    <property type="protein sequence ID" value="MBK1645154.1"/>
    <property type="molecule type" value="Genomic_DNA"/>
</dbReference>
<keyword evidence="11" id="KW-1185">Reference proteome</keyword>
<feature type="binding site" evidence="7">
    <location>
        <position position="21"/>
    </location>
    <ligand>
        <name>tRNA</name>
        <dbReference type="ChEBI" id="CHEBI:17843"/>
    </ligand>
</feature>
<dbReference type="CDD" id="cd00462">
    <property type="entry name" value="PTH"/>
    <property type="match status" value="1"/>
</dbReference>
<sequence>MSGSGRGIRLLVGLGNPGDQYALTRHNVGFWFADRVAAEARATFRAEAKFQGQLCRVTIGGEDVRILKPSTYMNRSGQSIAAVARFYSIPAEEILVAHDELDHPVGQIRLKQGGGHAGHNGLRDTISALGTRDFWRLRIGIDHPGDRALVTGYVLGRPSKVDGEQLLTALDAAQRGLEDVVAGRFQLAMNRLHSSP</sequence>
<evidence type="ECO:0000313" key="10">
    <source>
        <dbReference type="EMBL" id="MBK1645154.1"/>
    </source>
</evidence>
<dbReference type="GO" id="GO:0000049">
    <property type="term" value="F:tRNA binding"/>
    <property type="evidence" value="ECO:0007669"/>
    <property type="project" value="UniProtKB-UniRule"/>
</dbReference>
<dbReference type="GO" id="GO:0006515">
    <property type="term" value="P:protein quality control for misfolded or incompletely synthesized proteins"/>
    <property type="evidence" value="ECO:0007669"/>
    <property type="project" value="UniProtKB-UniRule"/>
</dbReference>
<dbReference type="PROSITE" id="PS01196">
    <property type="entry name" value="PEPT_TRNA_HYDROL_2"/>
    <property type="match status" value="1"/>
</dbReference>
<comment type="function">
    <text evidence="7">Catalyzes the release of premature peptidyl moieties from peptidyl-tRNA molecules trapped in stalled 50S ribosomal subunits, and thus maintains levels of free tRNAs and 50S ribosomes.</text>
</comment>
<evidence type="ECO:0000256" key="4">
    <source>
        <dbReference type="ARBA" id="ARBA00022884"/>
    </source>
</evidence>
<dbReference type="PANTHER" id="PTHR17224:SF1">
    <property type="entry name" value="PEPTIDYL-TRNA HYDROLASE"/>
    <property type="match status" value="1"/>
</dbReference>
<evidence type="ECO:0000256" key="8">
    <source>
        <dbReference type="RuleBase" id="RU000673"/>
    </source>
</evidence>
<evidence type="ECO:0000256" key="7">
    <source>
        <dbReference type="HAMAP-Rule" id="MF_00083"/>
    </source>
</evidence>
<evidence type="ECO:0000256" key="1">
    <source>
        <dbReference type="ARBA" id="ARBA00013260"/>
    </source>
</evidence>
<feature type="active site" description="Proton acceptor" evidence="7">
    <location>
        <position position="26"/>
    </location>
</feature>
<proteinExistence type="inferred from homology"/>
<feature type="binding site" evidence="7">
    <location>
        <position position="74"/>
    </location>
    <ligand>
        <name>tRNA</name>
        <dbReference type="ChEBI" id="CHEBI:17843"/>
    </ligand>
</feature>
<organism evidence="10 11">
    <name type="scientific">Thiocapsa imhoffii</name>
    <dbReference type="NCBI Taxonomy" id="382777"/>
    <lineage>
        <taxon>Bacteria</taxon>
        <taxon>Pseudomonadati</taxon>
        <taxon>Pseudomonadota</taxon>
        <taxon>Gammaproteobacteria</taxon>
        <taxon>Chromatiales</taxon>
        <taxon>Chromatiaceae</taxon>
        <taxon>Thiocapsa</taxon>
    </lineage>
</organism>
<evidence type="ECO:0000256" key="9">
    <source>
        <dbReference type="RuleBase" id="RU004320"/>
    </source>
</evidence>
<dbReference type="Pfam" id="PF01195">
    <property type="entry name" value="Pept_tRNA_hydro"/>
    <property type="match status" value="1"/>
</dbReference>
<keyword evidence="7" id="KW-0963">Cytoplasm</keyword>
<dbReference type="RefSeq" id="WP_200387963.1">
    <property type="nucleotide sequence ID" value="NZ_NRSD01000010.1"/>
</dbReference>
<dbReference type="GO" id="GO:0004045">
    <property type="term" value="F:peptidyl-tRNA hydrolase activity"/>
    <property type="evidence" value="ECO:0007669"/>
    <property type="project" value="UniProtKB-UniRule"/>
</dbReference>
<dbReference type="InterPro" id="IPR018171">
    <property type="entry name" value="Pept_tRNA_hydro_CS"/>
</dbReference>
<comment type="subunit">
    <text evidence="7">Monomer.</text>
</comment>
<dbReference type="SUPFAM" id="SSF53178">
    <property type="entry name" value="Peptidyl-tRNA hydrolase-like"/>
    <property type="match status" value="1"/>
</dbReference>
<evidence type="ECO:0000256" key="3">
    <source>
        <dbReference type="ARBA" id="ARBA00022801"/>
    </source>
</evidence>
<evidence type="ECO:0000313" key="11">
    <source>
        <dbReference type="Proteomes" id="UP001138802"/>
    </source>
</evidence>
<gene>
    <name evidence="7" type="primary">pth</name>
    <name evidence="10" type="ORF">CKO25_10940</name>
</gene>
<dbReference type="PROSITE" id="PS01195">
    <property type="entry name" value="PEPT_TRNA_HYDROL_1"/>
    <property type="match status" value="1"/>
</dbReference>
<dbReference type="NCBIfam" id="TIGR00447">
    <property type="entry name" value="pth"/>
    <property type="match status" value="1"/>
</dbReference>
<dbReference type="HAMAP" id="MF_00083">
    <property type="entry name" value="Pept_tRNA_hydro_bact"/>
    <property type="match status" value="1"/>
</dbReference>
<accession>A0A9X1B8Q7</accession>
<dbReference type="AlphaFoldDB" id="A0A9X1B8Q7"/>
<evidence type="ECO:0000256" key="6">
    <source>
        <dbReference type="ARBA" id="ARBA00050038"/>
    </source>
</evidence>
<comment type="subcellular location">
    <subcellularLocation>
        <location evidence="7">Cytoplasm</location>
    </subcellularLocation>
</comment>
<dbReference type="InterPro" id="IPR036416">
    <property type="entry name" value="Pept_tRNA_hydro_sf"/>
</dbReference>
<evidence type="ECO:0000256" key="5">
    <source>
        <dbReference type="ARBA" id="ARBA00038063"/>
    </source>
</evidence>
<dbReference type="Gene3D" id="3.40.50.1470">
    <property type="entry name" value="Peptidyl-tRNA hydrolase"/>
    <property type="match status" value="1"/>
</dbReference>
<feature type="site" description="Stabilizes the basic form of H active site to accept a proton" evidence="7">
    <location>
        <position position="99"/>
    </location>
</feature>
<dbReference type="GO" id="GO:0005737">
    <property type="term" value="C:cytoplasm"/>
    <property type="evidence" value="ECO:0007669"/>
    <property type="project" value="UniProtKB-SubCell"/>
</dbReference>
<dbReference type="GO" id="GO:0072344">
    <property type="term" value="P:rescue of stalled ribosome"/>
    <property type="evidence" value="ECO:0007669"/>
    <property type="project" value="UniProtKB-UniRule"/>
</dbReference>
<name>A0A9X1B8Q7_9GAMM</name>
<dbReference type="InterPro" id="IPR001328">
    <property type="entry name" value="Pept_tRNA_hydro"/>
</dbReference>
<keyword evidence="3 7" id="KW-0378">Hydrolase</keyword>
<evidence type="ECO:0000256" key="2">
    <source>
        <dbReference type="ARBA" id="ARBA00022555"/>
    </source>
</evidence>
<keyword evidence="2 7" id="KW-0820">tRNA-binding</keyword>
<feature type="binding site" evidence="7">
    <location>
        <position position="72"/>
    </location>
    <ligand>
        <name>tRNA</name>
        <dbReference type="ChEBI" id="CHEBI:17843"/>
    </ligand>
</feature>
<dbReference type="PANTHER" id="PTHR17224">
    <property type="entry name" value="PEPTIDYL-TRNA HYDROLASE"/>
    <property type="match status" value="1"/>
</dbReference>
<comment type="similarity">
    <text evidence="5 7 9">Belongs to the PTH family.</text>
</comment>
<keyword evidence="4 7" id="KW-0694">RNA-binding</keyword>
<feature type="binding site" evidence="7">
    <location>
        <position position="120"/>
    </location>
    <ligand>
        <name>tRNA</name>
        <dbReference type="ChEBI" id="CHEBI:17843"/>
    </ligand>
</feature>
<feature type="site" description="Discriminates between blocked and unblocked aminoacyl-tRNA" evidence="7">
    <location>
        <position position="16"/>
    </location>
</feature>
<dbReference type="Proteomes" id="UP001138802">
    <property type="component" value="Unassembled WGS sequence"/>
</dbReference>
<comment type="caution">
    <text evidence="10">The sequence shown here is derived from an EMBL/GenBank/DDBJ whole genome shotgun (WGS) entry which is preliminary data.</text>
</comment>
<comment type="catalytic activity">
    <reaction evidence="7 8">
        <text>an N-acyl-L-alpha-aminoacyl-tRNA + H2O = an N-acyl-L-amino acid + a tRNA + H(+)</text>
        <dbReference type="Rhea" id="RHEA:54448"/>
        <dbReference type="Rhea" id="RHEA-COMP:10123"/>
        <dbReference type="Rhea" id="RHEA-COMP:13883"/>
        <dbReference type="ChEBI" id="CHEBI:15377"/>
        <dbReference type="ChEBI" id="CHEBI:15378"/>
        <dbReference type="ChEBI" id="CHEBI:59874"/>
        <dbReference type="ChEBI" id="CHEBI:78442"/>
        <dbReference type="ChEBI" id="CHEBI:138191"/>
        <dbReference type="EC" id="3.1.1.29"/>
    </reaction>
</comment>
<protein>
    <recommendedName>
        <fullName evidence="6 7">Peptidyl-tRNA hydrolase</fullName>
        <shortName evidence="7">Pth</shortName>
        <ecNumber evidence="1 7">3.1.1.29</ecNumber>
    </recommendedName>
</protein>
<comment type="function">
    <text evidence="7">Hydrolyzes ribosome-free peptidyl-tRNAs (with 1 or more amino acids incorporated), which drop off the ribosome during protein synthesis, or as a result of ribosome stalling.</text>
</comment>
<dbReference type="EC" id="3.1.1.29" evidence="1 7"/>
<reference evidence="10 11" key="1">
    <citation type="journal article" date="2020" name="Microorganisms">
        <title>Osmotic Adaptation and Compatible Solute Biosynthesis of Phototrophic Bacteria as Revealed from Genome Analyses.</title>
        <authorList>
            <person name="Imhoff J.F."/>
            <person name="Rahn T."/>
            <person name="Kunzel S."/>
            <person name="Keller A."/>
            <person name="Neulinger S.C."/>
        </authorList>
    </citation>
    <scope>NUCLEOTIDE SEQUENCE [LARGE SCALE GENOMIC DNA]</scope>
    <source>
        <strain evidence="10 11">DSM 21303</strain>
    </source>
</reference>